<dbReference type="Pfam" id="PF12728">
    <property type="entry name" value="HTH_17"/>
    <property type="match status" value="1"/>
</dbReference>
<protein>
    <recommendedName>
        <fullName evidence="1">Helix-turn-helix domain-containing protein</fullName>
    </recommendedName>
</protein>
<evidence type="ECO:0000313" key="2">
    <source>
        <dbReference type="EMBL" id="MPM18765.1"/>
    </source>
</evidence>
<comment type="caution">
    <text evidence="2">The sequence shown here is derived from an EMBL/GenBank/DDBJ whole genome shotgun (WGS) entry which is preliminary data.</text>
</comment>
<dbReference type="InterPro" id="IPR041657">
    <property type="entry name" value="HTH_17"/>
</dbReference>
<sequence length="58" mass="6625">MLDEYPDILTVKEVREILFIGRDKAYHLLKSGELPAVKVGRDWRITKESLVGLAQKGQ</sequence>
<gene>
    <name evidence="2" type="ORF">SDC9_65180</name>
</gene>
<organism evidence="2">
    <name type="scientific">bioreactor metagenome</name>
    <dbReference type="NCBI Taxonomy" id="1076179"/>
    <lineage>
        <taxon>unclassified sequences</taxon>
        <taxon>metagenomes</taxon>
        <taxon>ecological metagenomes</taxon>
    </lineage>
</organism>
<name>A0A644XRK8_9ZZZZ</name>
<accession>A0A644XRK8</accession>
<dbReference type="InterPro" id="IPR010093">
    <property type="entry name" value="SinI_DNA-bd"/>
</dbReference>
<reference evidence="2" key="1">
    <citation type="submission" date="2019-08" db="EMBL/GenBank/DDBJ databases">
        <authorList>
            <person name="Kucharzyk K."/>
            <person name="Murdoch R.W."/>
            <person name="Higgins S."/>
            <person name="Loffler F."/>
        </authorList>
    </citation>
    <scope>NUCLEOTIDE SEQUENCE</scope>
</reference>
<proteinExistence type="predicted"/>
<dbReference type="NCBIfam" id="TIGR01764">
    <property type="entry name" value="excise"/>
    <property type="match status" value="1"/>
</dbReference>
<feature type="domain" description="Helix-turn-helix" evidence="1">
    <location>
        <begin position="9"/>
        <end position="55"/>
    </location>
</feature>
<dbReference type="GO" id="GO:0003677">
    <property type="term" value="F:DNA binding"/>
    <property type="evidence" value="ECO:0007669"/>
    <property type="project" value="InterPro"/>
</dbReference>
<dbReference type="EMBL" id="VSSQ01003044">
    <property type="protein sequence ID" value="MPM18765.1"/>
    <property type="molecule type" value="Genomic_DNA"/>
</dbReference>
<dbReference type="AlphaFoldDB" id="A0A644XRK8"/>
<evidence type="ECO:0000259" key="1">
    <source>
        <dbReference type="Pfam" id="PF12728"/>
    </source>
</evidence>